<protein>
    <submittedName>
        <fullName evidence="2">Uncharacterized protein LOC115461610</fullName>
    </submittedName>
</protein>
<organism evidence="1 2">
    <name type="scientific">Microcaecilia unicolor</name>
    <dbReference type="NCBI Taxonomy" id="1415580"/>
    <lineage>
        <taxon>Eukaryota</taxon>
        <taxon>Metazoa</taxon>
        <taxon>Chordata</taxon>
        <taxon>Craniata</taxon>
        <taxon>Vertebrata</taxon>
        <taxon>Euteleostomi</taxon>
        <taxon>Amphibia</taxon>
        <taxon>Gymnophiona</taxon>
        <taxon>Siphonopidae</taxon>
        <taxon>Microcaecilia</taxon>
    </lineage>
</organism>
<evidence type="ECO:0000313" key="2">
    <source>
        <dbReference type="RefSeq" id="XP_030047429.1"/>
    </source>
</evidence>
<dbReference type="KEGG" id="muo:115461610"/>
<gene>
    <name evidence="2" type="primary">LOC115461610</name>
</gene>
<reference evidence="2" key="1">
    <citation type="submission" date="2025-08" db="UniProtKB">
        <authorList>
            <consortium name="RefSeq"/>
        </authorList>
    </citation>
    <scope>IDENTIFICATION</scope>
</reference>
<dbReference type="RefSeq" id="XP_030047429.1">
    <property type="nucleotide sequence ID" value="XM_030191569.1"/>
</dbReference>
<evidence type="ECO:0000313" key="1">
    <source>
        <dbReference type="Proteomes" id="UP000515156"/>
    </source>
</evidence>
<name>A0A6P7XBB4_9AMPH</name>
<dbReference type="GeneID" id="115461610"/>
<dbReference type="AlphaFoldDB" id="A0A6P7XBB4"/>
<dbReference type="OrthoDB" id="9908140at2759"/>
<dbReference type="InParanoid" id="A0A6P7XBB4"/>
<proteinExistence type="predicted"/>
<dbReference type="Proteomes" id="UP000515156">
    <property type="component" value="Chromosome 1"/>
</dbReference>
<accession>A0A6P7XBB4</accession>
<dbReference type="PANTHER" id="PTHR37915:SF3">
    <property type="match status" value="1"/>
</dbReference>
<sequence>MPFAEGIQEISKGITTFLGSIRSGLLVQDLYSLAELLDGSCAAVPEVVSASPEGISRAEVAQSLQLLSNAAVVFNRLLEGISYKYGAPPKLAEVTSENAGVETQANASDMRALSQDQNDTVEWSSSWTSLINREQKRKDKGELRSALELGPHTMERPPGILFTYLDEMHNRRVLERGVTTGRVPRDLYQDASLAMDSYGWLRQGSLISLVKGYIQHIAIKGVENRLQKQSLSNPELRQTMRKFQTAKQQAFQRWRKDRFQVSQSRLQLAVSLDDKLRQIEGQSGIFLIKPLLSWSERYPQFHSERISAHLKGSPVTHTVPTHPSSTQVPSFKEVPNLWAGSSMEVSGTSFLINTLTKDKHQKEWNSESADVKDKSVELNQKKAPEPMVITPRLLVMDVNRYLIEECLVSAISQSRSSSSYSKLQLSGSAALRNFLPVTRTSGLNLSCSDH</sequence>
<dbReference type="PANTHER" id="PTHR37915">
    <property type="match status" value="1"/>
</dbReference>
<keyword evidence="1" id="KW-1185">Reference proteome</keyword>